<dbReference type="PANTHER" id="PTHR39344:SF1">
    <property type="entry name" value="UPF0182 PROTEIN SLL1060"/>
    <property type="match status" value="1"/>
</dbReference>
<comment type="similarity">
    <text evidence="5">Belongs to the UPF0182 family.</text>
</comment>
<keyword evidence="1 5" id="KW-1003">Cell membrane</keyword>
<evidence type="ECO:0000256" key="5">
    <source>
        <dbReference type="HAMAP-Rule" id="MF_01600"/>
    </source>
</evidence>
<feature type="transmembrane region" description="Helical" evidence="5">
    <location>
        <begin position="21"/>
        <end position="43"/>
    </location>
</feature>
<dbReference type="InterPro" id="IPR005372">
    <property type="entry name" value="UPF0182"/>
</dbReference>
<feature type="transmembrane region" description="Helical" evidence="5">
    <location>
        <begin position="264"/>
        <end position="283"/>
    </location>
</feature>
<dbReference type="Proteomes" id="UP001209083">
    <property type="component" value="Chromosome"/>
</dbReference>
<feature type="compositionally biased region" description="Basic and acidic residues" evidence="6">
    <location>
        <begin position="926"/>
        <end position="942"/>
    </location>
</feature>
<sequence>MTFPPPAGSNRPKSAAPGKRSPLLPTIGIVAALIVAFIIFAQIYTEVLWFRQVKYLEVFTTAWLARGALFVGAGLLMGAVAWLTMNIAFKSRPVYVPSTPQQENLDRYREAIEPLRKVMMIAVPALLGLFAASSAASQWQTVLLWINQEPFGQTEPQFGLDNGFYVFTLPWLRYLVGLIGTVAMVSLIAAVVVHYLYGGIRPTRERRLDLTKTARIQISVAVGVFVLMQGASIWMQRYGSLTDSEGLVTGATYTDVNAVLPARAIVAIAAVIVALLFVAAAVWGRWRLPIVGTALLVILGIVSTGIYPWVVQRFQVRPSEQTLEAEYINRNLEGTRAAYGIDDVEVTNYDPTLEGESGALRQDAETTASIRLLDPNLVSDSFRQLQQNKQYYSFPEQLDVDRYAIDDKIQDTVIAARELNTAGLGSDPSWYNQTIVYTHGFGVVAAYGNQRASDGRPVFSESGIPSVGELGDYEPRIYFGERAPEYSIVGGPADGQKRELDYPADDEPSGQVNYTFNGDGGPSVGNLFNRLLYAIKFQDEQIVLSDALNDQSQIMYERNPRERVQKVAPFLTVDGDPYPAVVDGKVKWIVDAYTTSAEYPYSRPETLDDVTADSNTARNGNVAALPGEKVNYIRNSVKATVDAFDGSVDLFAWDEQDPVLKSWMKTFPNTIKPVSEISSDLMSHLRYPEDLFKVQRTLLASYHVSDAAAFYSAQDFWTTPNDPTASSETGAATQPPYYLTLQMPGQDDPAFSLTTSFIPRSAAGQTRNVLTGFLAADADAGDKAGAPSDAYGKLRLLQLPRNSAVPGPGQAQNNFNADPTVQNQLNLLRQGSSQVQNGNLLTLPVGGGLLYVQPVYVRSAGETSYPLLQRVLVAFGDQIGFAPTLDEALNQIFGGDSGANAGDANAPDPSEDGDGGEPQQATAEEELQKALEDARDALKESQDALSKGDFGAYGDAQKRLNDAVERATRAQEEIAGKKSSDDATAPATPSAPATP</sequence>
<evidence type="ECO:0000256" key="1">
    <source>
        <dbReference type="ARBA" id="ARBA00022475"/>
    </source>
</evidence>
<organism evidence="7 8">
    <name type="scientific">Saxibacter everestensis</name>
    <dbReference type="NCBI Taxonomy" id="2909229"/>
    <lineage>
        <taxon>Bacteria</taxon>
        <taxon>Bacillati</taxon>
        <taxon>Actinomycetota</taxon>
        <taxon>Actinomycetes</taxon>
        <taxon>Micrococcales</taxon>
        <taxon>Brevibacteriaceae</taxon>
        <taxon>Saxibacter</taxon>
    </lineage>
</organism>
<accession>A0ABY8QQS6</accession>
<dbReference type="Pfam" id="PF03699">
    <property type="entry name" value="UPF0182"/>
    <property type="match status" value="1"/>
</dbReference>
<keyword evidence="3 5" id="KW-1133">Transmembrane helix</keyword>
<proteinExistence type="inferred from homology"/>
<evidence type="ECO:0000256" key="2">
    <source>
        <dbReference type="ARBA" id="ARBA00022692"/>
    </source>
</evidence>
<feature type="compositionally biased region" description="Low complexity" evidence="6">
    <location>
        <begin position="898"/>
        <end position="908"/>
    </location>
</feature>
<feature type="transmembrane region" description="Helical" evidence="5">
    <location>
        <begin position="171"/>
        <end position="197"/>
    </location>
</feature>
<evidence type="ECO:0000256" key="6">
    <source>
        <dbReference type="SAM" id="MobiDB-lite"/>
    </source>
</evidence>
<evidence type="ECO:0000313" key="8">
    <source>
        <dbReference type="Proteomes" id="UP001209083"/>
    </source>
</evidence>
<gene>
    <name evidence="7" type="ORF">LWF01_10245</name>
</gene>
<evidence type="ECO:0000256" key="4">
    <source>
        <dbReference type="ARBA" id="ARBA00023136"/>
    </source>
</evidence>
<feature type="transmembrane region" description="Helical" evidence="5">
    <location>
        <begin position="218"/>
        <end position="235"/>
    </location>
</feature>
<evidence type="ECO:0000313" key="7">
    <source>
        <dbReference type="EMBL" id="WGW10520.1"/>
    </source>
</evidence>
<reference evidence="7 8" key="1">
    <citation type="submission" date="2023-05" db="EMBL/GenBank/DDBJ databases">
        <title>Lithophilousrod everest ZFBP1038 complete genpme.</title>
        <authorList>
            <person name="Tian M."/>
        </authorList>
    </citation>
    <scope>NUCLEOTIDE SEQUENCE [LARGE SCALE GENOMIC DNA]</scope>
    <source>
        <strain evidence="7 8">ZFBP1038</strain>
    </source>
</reference>
<dbReference type="PANTHER" id="PTHR39344">
    <property type="entry name" value="UPF0182 PROTEIN SLL1060"/>
    <property type="match status" value="1"/>
</dbReference>
<name>A0ABY8QQS6_9MICO</name>
<feature type="region of interest" description="Disordered" evidence="6">
    <location>
        <begin position="893"/>
        <end position="995"/>
    </location>
</feature>
<feature type="transmembrane region" description="Helical" evidence="5">
    <location>
        <begin position="290"/>
        <end position="310"/>
    </location>
</feature>
<keyword evidence="2 5" id="KW-0812">Transmembrane</keyword>
<protein>
    <recommendedName>
        <fullName evidence="5">UPF0182 protein LWF01_10245</fullName>
    </recommendedName>
</protein>
<evidence type="ECO:0000256" key="3">
    <source>
        <dbReference type="ARBA" id="ARBA00022989"/>
    </source>
</evidence>
<feature type="compositionally biased region" description="Low complexity" evidence="6">
    <location>
        <begin position="982"/>
        <end position="995"/>
    </location>
</feature>
<dbReference type="EMBL" id="CP090958">
    <property type="protein sequence ID" value="WGW10520.1"/>
    <property type="molecule type" value="Genomic_DNA"/>
</dbReference>
<dbReference type="HAMAP" id="MF_01600">
    <property type="entry name" value="UPF0182"/>
    <property type="match status" value="1"/>
</dbReference>
<feature type="transmembrane region" description="Helical" evidence="5">
    <location>
        <begin position="63"/>
        <end position="83"/>
    </location>
</feature>
<keyword evidence="4 5" id="KW-0472">Membrane</keyword>
<dbReference type="RefSeq" id="WP_349637300.1">
    <property type="nucleotide sequence ID" value="NZ_CP090958.1"/>
</dbReference>
<comment type="subcellular location">
    <subcellularLocation>
        <location evidence="5">Cell membrane</location>
        <topology evidence="5">Multi-pass membrane protein</topology>
    </subcellularLocation>
</comment>
<feature type="transmembrane region" description="Helical" evidence="5">
    <location>
        <begin position="118"/>
        <end position="136"/>
    </location>
</feature>
<keyword evidence="8" id="KW-1185">Reference proteome</keyword>
<feature type="compositionally biased region" description="Basic and acidic residues" evidence="6">
    <location>
        <begin position="956"/>
        <end position="981"/>
    </location>
</feature>